<sequence>NLISEGVQVLHEGWSSSSPRPASSSSSSSMALASSGPSSQAPPPPHSSSQYPCLWTVGCSEISPSRSPCTTPHGPISSEHSIQPTGHGRVGGAGWSPGHTHSF</sequence>
<feature type="region of interest" description="Disordered" evidence="1">
    <location>
        <begin position="64"/>
        <end position="103"/>
    </location>
</feature>
<gene>
    <name evidence="2" type="ORF">ILYODFUR_029177</name>
</gene>
<accession>A0ABV0T164</accession>
<keyword evidence="3" id="KW-1185">Reference proteome</keyword>
<dbReference type="EMBL" id="JAHRIQ010015699">
    <property type="protein sequence ID" value="MEQ2226623.1"/>
    <property type="molecule type" value="Genomic_DNA"/>
</dbReference>
<feature type="compositionally biased region" description="Low complexity" evidence="1">
    <location>
        <begin position="15"/>
        <end position="39"/>
    </location>
</feature>
<name>A0ABV0T164_9TELE</name>
<evidence type="ECO:0000313" key="3">
    <source>
        <dbReference type="Proteomes" id="UP001482620"/>
    </source>
</evidence>
<evidence type="ECO:0000313" key="2">
    <source>
        <dbReference type="EMBL" id="MEQ2226623.1"/>
    </source>
</evidence>
<feature type="non-terminal residue" evidence="2">
    <location>
        <position position="1"/>
    </location>
</feature>
<feature type="region of interest" description="Disordered" evidence="1">
    <location>
        <begin position="1"/>
        <end position="50"/>
    </location>
</feature>
<proteinExistence type="predicted"/>
<evidence type="ECO:0000256" key="1">
    <source>
        <dbReference type="SAM" id="MobiDB-lite"/>
    </source>
</evidence>
<protein>
    <submittedName>
        <fullName evidence="2">Uncharacterized protein</fullName>
    </submittedName>
</protein>
<organism evidence="2 3">
    <name type="scientific">Ilyodon furcidens</name>
    <name type="common">goldbreast splitfin</name>
    <dbReference type="NCBI Taxonomy" id="33524"/>
    <lineage>
        <taxon>Eukaryota</taxon>
        <taxon>Metazoa</taxon>
        <taxon>Chordata</taxon>
        <taxon>Craniata</taxon>
        <taxon>Vertebrata</taxon>
        <taxon>Euteleostomi</taxon>
        <taxon>Actinopterygii</taxon>
        <taxon>Neopterygii</taxon>
        <taxon>Teleostei</taxon>
        <taxon>Neoteleostei</taxon>
        <taxon>Acanthomorphata</taxon>
        <taxon>Ovalentaria</taxon>
        <taxon>Atherinomorphae</taxon>
        <taxon>Cyprinodontiformes</taxon>
        <taxon>Goodeidae</taxon>
        <taxon>Ilyodon</taxon>
    </lineage>
</organism>
<comment type="caution">
    <text evidence="2">The sequence shown here is derived from an EMBL/GenBank/DDBJ whole genome shotgun (WGS) entry which is preliminary data.</text>
</comment>
<dbReference type="Proteomes" id="UP001482620">
    <property type="component" value="Unassembled WGS sequence"/>
</dbReference>
<reference evidence="2 3" key="1">
    <citation type="submission" date="2021-06" db="EMBL/GenBank/DDBJ databases">
        <authorList>
            <person name="Palmer J.M."/>
        </authorList>
    </citation>
    <scope>NUCLEOTIDE SEQUENCE [LARGE SCALE GENOMIC DNA]</scope>
    <source>
        <strain evidence="3">if_2019</strain>
        <tissue evidence="2">Muscle</tissue>
    </source>
</reference>